<evidence type="ECO:0000256" key="5">
    <source>
        <dbReference type="ARBA" id="ARBA00022679"/>
    </source>
</evidence>
<dbReference type="PANTHER" id="PTHR12787">
    <property type="entry name" value="RIBOSOMAL RNA-PROCESSING PROTEIN 8"/>
    <property type="match status" value="1"/>
</dbReference>
<keyword evidence="3 8" id="KW-0698">rRNA processing</keyword>
<dbReference type="GO" id="GO:0005730">
    <property type="term" value="C:nucleolus"/>
    <property type="evidence" value="ECO:0007669"/>
    <property type="project" value="UniProtKB-SubCell"/>
</dbReference>
<keyword evidence="11" id="KW-1185">Reference proteome</keyword>
<dbReference type="InterPro" id="IPR029063">
    <property type="entry name" value="SAM-dependent_MTases_sf"/>
</dbReference>
<keyword evidence="7 8" id="KW-0539">Nucleus</keyword>
<evidence type="ECO:0000256" key="7">
    <source>
        <dbReference type="ARBA" id="ARBA00023242"/>
    </source>
</evidence>
<dbReference type="GO" id="GO:0008168">
    <property type="term" value="F:methyltransferase activity"/>
    <property type="evidence" value="ECO:0007669"/>
    <property type="project" value="UniProtKB-KW"/>
</dbReference>
<keyword evidence="5 8" id="KW-0808">Transferase</keyword>
<feature type="compositionally biased region" description="Low complexity" evidence="9">
    <location>
        <begin position="88"/>
        <end position="100"/>
    </location>
</feature>
<dbReference type="EC" id="2.1.1.-" evidence="8"/>
<proteinExistence type="inferred from homology"/>
<reference evidence="11" key="1">
    <citation type="submission" date="2016-09" db="EMBL/GenBank/DDBJ databases">
        <authorList>
            <person name="Jeantristanb JTB J.-T."/>
            <person name="Ricardo R."/>
        </authorList>
    </citation>
    <scope>NUCLEOTIDE SEQUENCE [LARGE SCALE GENOMIC DNA]</scope>
</reference>
<dbReference type="Proteomes" id="UP000198372">
    <property type="component" value="Unassembled WGS sequence"/>
</dbReference>
<feature type="compositionally biased region" description="Low complexity" evidence="9">
    <location>
        <begin position="137"/>
        <end position="154"/>
    </location>
</feature>
<dbReference type="AlphaFoldDB" id="A0A238FL58"/>
<dbReference type="InterPro" id="IPR042036">
    <property type="entry name" value="RRP8_N"/>
</dbReference>
<evidence type="ECO:0000256" key="2">
    <source>
        <dbReference type="ARBA" id="ARBA00006301"/>
    </source>
</evidence>
<comment type="function">
    <text evidence="8">S-adenosyl-L-methionine-dependent methyltransferase that specifically methylates the N(1) position of adenine in helix 25.1 in 25S rRNA. Required both for ribosomal 40S and 60S subunits biogenesis. Required for efficient pre-rRNA cleavage at site A2.</text>
</comment>
<dbReference type="Gene3D" id="3.40.50.150">
    <property type="entry name" value="Vaccinia Virus protein VP39"/>
    <property type="match status" value="2"/>
</dbReference>
<keyword evidence="6 8" id="KW-0949">S-adenosyl-L-methionine</keyword>
<dbReference type="STRING" id="269621.A0A238FL58"/>
<dbReference type="SUPFAM" id="SSF53335">
    <property type="entry name" value="S-adenosyl-L-methionine-dependent methyltransferases"/>
    <property type="match status" value="1"/>
</dbReference>
<feature type="compositionally biased region" description="Low complexity" evidence="9">
    <location>
        <begin position="66"/>
        <end position="76"/>
    </location>
</feature>
<evidence type="ECO:0000256" key="9">
    <source>
        <dbReference type="SAM" id="MobiDB-lite"/>
    </source>
</evidence>
<evidence type="ECO:0000256" key="1">
    <source>
        <dbReference type="ARBA" id="ARBA00004604"/>
    </source>
</evidence>
<protein>
    <recommendedName>
        <fullName evidence="8">Ribosomal RNA-processing protein 8</fullName>
        <ecNumber evidence="8">2.1.1.-</ecNumber>
    </recommendedName>
</protein>
<feature type="compositionally biased region" description="Basic and acidic residues" evidence="9">
    <location>
        <begin position="51"/>
        <end position="65"/>
    </location>
</feature>
<evidence type="ECO:0000256" key="3">
    <source>
        <dbReference type="ARBA" id="ARBA00022552"/>
    </source>
</evidence>
<sequence length="470" mass="50384">MLFDTPLLSNLPPIASSSVAPNVNKKRPRASASDSAAKGQATAEAGMNLDKLMKKMKGMDTEKGPKSSGSGSNSKPVNHLSSREKKAATSNAGAAGAAASQPRKDRPSKGPIDPLFHNSENNKKHNHNDSGDHKVAAPKASSSSSTSAPRESSSMNKKKHKAQHDPQRTVTQHSEIESPTISAPARTHAAPNFDEKPVGGSSSLGSTAQTSLQASLRAKLAGGKFRMLNETLYTTTGEQAWSKMKEDGAFDDYHAGFRSQAATWPVHPLTLIKKQLSTSLPALSLVADFGCGDANLVRDLAKESHKKEVKVISFDLVSKDGWVVEAECSSVPLPGGRQGGQIVDVVVCCLSLMGTDWVKMIRESWRVLKPGLVHGSSRQGEVLAYSLLCFFDTFCRGLLKIAEVSSRFTDIDGFVALVSSIGFKSTSKDTSNTHFIMFDFVKAGEEALSKQAEVTKKASGLLRPCIYKKR</sequence>
<keyword evidence="4 8" id="KW-0489">Methyltransferase</keyword>
<dbReference type="Pfam" id="PF05148">
    <property type="entry name" value="Methyltransf_8"/>
    <property type="match status" value="2"/>
</dbReference>
<dbReference type="PANTHER" id="PTHR12787:SF0">
    <property type="entry name" value="RIBOSOMAL RNA-PROCESSING PROTEIN 8"/>
    <property type="match status" value="1"/>
</dbReference>
<dbReference type="GO" id="GO:0032259">
    <property type="term" value="P:methylation"/>
    <property type="evidence" value="ECO:0007669"/>
    <property type="project" value="UniProtKB-KW"/>
</dbReference>
<feature type="compositionally biased region" description="Polar residues" evidence="9">
    <location>
        <begin position="168"/>
        <end position="181"/>
    </location>
</feature>
<dbReference type="EMBL" id="FMSP01000008">
    <property type="protein sequence ID" value="SCV71918.1"/>
    <property type="molecule type" value="Genomic_DNA"/>
</dbReference>
<evidence type="ECO:0000256" key="8">
    <source>
        <dbReference type="RuleBase" id="RU365074"/>
    </source>
</evidence>
<accession>A0A238FL58</accession>
<evidence type="ECO:0000256" key="4">
    <source>
        <dbReference type="ARBA" id="ARBA00022603"/>
    </source>
</evidence>
<organism evidence="10 11">
    <name type="scientific">Microbotryum intermedium</name>
    <dbReference type="NCBI Taxonomy" id="269621"/>
    <lineage>
        <taxon>Eukaryota</taxon>
        <taxon>Fungi</taxon>
        <taxon>Dikarya</taxon>
        <taxon>Basidiomycota</taxon>
        <taxon>Pucciniomycotina</taxon>
        <taxon>Microbotryomycetes</taxon>
        <taxon>Microbotryales</taxon>
        <taxon>Microbotryaceae</taxon>
        <taxon>Microbotryum</taxon>
    </lineage>
</organism>
<dbReference type="Gene3D" id="1.10.10.2150">
    <property type="entry name" value="Ribosomal RNA-processing protein 8, N-terminal domain"/>
    <property type="match status" value="1"/>
</dbReference>
<evidence type="ECO:0000256" key="6">
    <source>
        <dbReference type="ARBA" id="ARBA00022691"/>
    </source>
</evidence>
<feature type="compositionally biased region" description="Basic and acidic residues" evidence="9">
    <location>
        <begin position="120"/>
        <end position="135"/>
    </location>
</feature>
<comment type="similarity">
    <text evidence="2 8">Belongs to the methyltransferase superfamily. RRP8 family.</text>
</comment>
<gene>
    <name evidence="10" type="ORF">BQ2448_4612</name>
</gene>
<dbReference type="InterPro" id="IPR007823">
    <property type="entry name" value="RRP8"/>
</dbReference>
<name>A0A238FL58_9BASI</name>
<dbReference type="OrthoDB" id="10258825at2759"/>
<comment type="subcellular location">
    <subcellularLocation>
        <location evidence="1 8">Nucleus</location>
        <location evidence="1 8">Nucleolus</location>
    </subcellularLocation>
</comment>
<evidence type="ECO:0000313" key="11">
    <source>
        <dbReference type="Proteomes" id="UP000198372"/>
    </source>
</evidence>
<evidence type="ECO:0000313" key="10">
    <source>
        <dbReference type="EMBL" id="SCV71918.1"/>
    </source>
</evidence>
<feature type="region of interest" description="Disordered" evidence="9">
    <location>
        <begin position="1"/>
        <end position="206"/>
    </location>
</feature>
<dbReference type="GO" id="GO:0006364">
    <property type="term" value="P:rRNA processing"/>
    <property type="evidence" value="ECO:0007669"/>
    <property type="project" value="UniProtKB-UniRule"/>
</dbReference>